<proteinExistence type="predicted"/>
<comment type="caution">
    <text evidence="1">The sequence shown here is derived from an EMBL/GenBank/DDBJ whole genome shotgun (WGS) entry which is preliminary data.</text>
</comment>
<name>A0AAW1VDR6_RUBAR</name>
<dbReference type="AlphaFoldDB" id="A0AAW1VDR6"/>
<protein>
    <submittedName>
        <fullName evidence="1">Uncharacterized protein</fullName>
    </submittedName>
</protein>
<sequence>MPRAERCGRKEVAGFAKDAVAVVNGLNRELFAGSSGIEDRWVLQRIGSSTTMAADLRAEGGWCDGVCGDGVAREAGRNR</sequence>
<dbReference type="Proteomes" id="UP001457282">
    <property type="component" value="Unassembled WGS sequence"/>
</dbReference>
<evidence type="ECO:0000313" key="1">
    <source>
        <dbReference type="EMBL" id="KAK9901401.1"/>
    </source>
</evidence>
<evidence type="ECO:0000313" key="2">
    <source>
        <dbReference type="Proteomes" id="UP001457282"/>
    </source>
</evidence>
<reference evidence="1 2" key="1">
    <citation type="journal article" date="2023" name="G3 (Bethesda)">
        <title>A chromosome-length genome assembly and annotation of blackberry (Rubus argutus, cv. 'Hillquist').</title>
        <authorList>
            <person name="Bruna T."/>
            <person name="Aryal R."/>
            <person name="Dudchenko O."/>
            <person name="Sargent D.J."/>
            <person name="Mead D."/>
            <person name="Buti M."/>
            <person name="Cavallini A."/>
            <person name="Hytonen T."/>
            <person name="Andres J."/>
            <person name="Pham M."/>
            <person name="Weisz D."/>
            <person name="Mascagni F."/>
            <person name="Usai G."/>
            <person name="Natali L."/>
            <person name="Bassil N."/>
            <person name="Fernandez G.E."/>
            <person name="Lomsadze A."/>
            <person name="Armour M."/>
            <person name="Olukolu B."/>
            <person name="Poorten T."/>
            <person name="Britton C."/>
            <person name="Davik J."/>
            <person name="Ashrafi H."/>
            <person name="Aiden E.L."/>
            <person name="Borodovsky M."/>
            <person name="Worthington M."/>
        </authorList>
    </citation>
    <scope>NUCLEOTIDE SEQUENCE [LARGE SCALE GENOMIC DNA]</scope>
    <source>
        <strain evidence="1">PI 553951</strain>
    </source>
</reference>
<keyword evidence="2" id="KW-1185">Reference proteome</keyword>
<dbReference type="EMBL" id="JBEDUW010000312">
    <property type="protein sequence ID" value="KAK9901401.1"/>
    <property type="molecule type" value="Genomic_DNA"/>
</dbReference>
<gene>
    <name evidence="1" type="ORF">M0R45_002142</name>
</gene>
<organism evidence="1 2">
    <name type="scientific">Rubus argutus</name>
    <name type="common">Southern blackberry</name>
    <dbReference type="NCBI Taxonomy" id="59490"/>
    <lineage>
        <taxon>Eukaryota</taxon>
        <taxon>Viridiplantae</taxon>
        <taxon>Streptophyta</taxon>
        <taxon>Embryophyta</taxon>
        <taxon>Tracheophyta</taxon>
        <taxon>Spermatophyta</taxon>
        <taxon>Magnoliopsida</taxon>
        <taxon>eudicotyledons</taxon>
        <taxon>Gunneridae</taxon>
        <taxon>Pentapetalae</taxon>
        <taxon>rosids</taxon>
        <taxon>fabids</taxon>
        <taxon>Rosales</taxon>
        <taxon>Rosaceae</taxon>
        <taxon>Rosoideae</taxon>
        <taxon>Rosoideae incertae sedis</taxon>
        <taxon>Rubus</taxon>
    </lineage>
</organism>
<accession>A0AAW1VDR6</accession>